<protein>
    <recommendedName>
        <fullName evidence="2">DUF4100 domain-containing protein</fullName>
    </recommendedName>
</protein>
<dbReference type="InterPro" id="IPR025165">
    <property type="entry name" value="DUF4100"/>
</dbReference>
<proteinExistence type="predicted"/>
<sequence>MPIAGTANAPHFNGKYLTDFLTVLVQHGANAGITDLDRLVPYILQYSSDEVKDLIRYLPEFDPDEPNKTFPAAKTQLRLLYSQGDEPPSYTETMLRDFCRDQSAKSPFKNKVQIETYLKDFMGIAGPLVKQKKITSQLRDYYFITGLPSVIKEWFNNQVPEANHKRSDPPAIAVSVGILQKRFDADSLLFEPWKDENESSNRKVRFDTDGKRVETAGHQNTRPSTPNATTVPQAPKTAANTVEDLTKLLENLSLNLALLNSTNQSQSAPTNPGVTGTGTSTNTGSFQRRCFMCGQSGTHPLHPSKCPEAKTLLDNGLIKFDTIRERFTMLDGNEFPRVPNGFIGGVADYIRAQARDQAQAQNAARSNSIGLSYGNERVLKGDVFAVSSIGPQEYYADPVTRSGKDTNRHDPISKDKGKKKQVHLDTPQRMPPTQAVPGPSKPKENTIPVPPHPINRPEGWKESLPSNQKQRDDVVMKDATKKEEKSTPSYHFTSDIQEMADPKLVLQKIFEQNVSVPIFQLIGSSPSLQKLVGEATRVRREYSAKSAEYSFHDSDDFEEDVYEVVTAAHTEVINNQRQAYVGGSDGLDEFLTRYSNAVARVPEKRFFAMTTGAMTVTIGGAEFSAMIDCGSELNLAGKSVPMRASLPVDFEGMKWSLKGVHGGPEQLQGCSTDVPMRIGRHEFAHHLFVSHQELGQHDIILGQPFLQWFASRIDYERNGAVSLYLWKEGDRKMRPTVVISITDPSDPRNTTTITTRGHSSARVEEVSDEEDF</sequence>
<name>A0AAD7EX71_9AGAR</name>
<keyword evidence="4" id="KW-1185">Reference proteome</keyword>
<feature type="compositionally biased region" description="Basic and acidic residues" evidence="1">
    <location>
        <begin position="469"/>
        <end position="486"/>
    </location>
</feature>
<dbReference type="SUPFAM" id="SSF50630">
    <property type="entry name" value="Acid proteases"/>
    <property type="match status" value="1"/>
</dbReference>
<gene>
    <name evidence="3" type="ORF">DFH08DRAFT_1051912</name>
</gene>
<dbReference type="Gene3D" id="2.40.70.10">
    <property type="entry name" value="Acid Proteases"/>
    <property type="match status" value="1"/>
</dbReference>
<feature type="compositionally biased region" description="Polar residues" evidence="1">
    <location>
        <begin position="747"/>
        <end position="758"/>
    </location>
</feature>
<feature type="compositionally biased region" description="Polar residues" evidence="1">
    <location>
        <begin position="217"/>
        <end position="232"/>
    </location>
</feature>
<evidence type="ECO:0000313" key="3">
    <source>
        <dbReference type="EMBL" id="KAJ7355170.1"/>
    </source>
</evidence>
<dbReference type="InterPro" id="IPR021109">
    <property type="entry name" value="Peptidase_aspartic_dom_sf"/>
</dbReference>
<accession>A0AAD7EX71</accession>
<comment type="caution">
    <text evidence="3">The sequence shown here is derived from an EMBL/GenBank/DDBJ whole genome shotgun (WGS) entry which is preliminary data.</text>
</comment>
<dbReference type="Proteomes" id="UP001218218">
    <property type="component" value="Unassembled WGS sequence"/>
</dbReference>
<evidence type="ECO:0000259" key="2">
    <source>
        <dbReference type="Pfam" id="PF13352"/>
    </source>
</evidence>
<evidence type="ECO:0000313" key="4">
    <source>
        <dbReference type="Proteomes" id="UP001218218"/>
    </source>
</evidence>
<dbReference type="CDD" id="cd00303">
    <property type="entry name" value="retropepsin_like"/>
    <property type="match status" value="1"/>
</dbReference>
<dbReference type="AlphaFoldDB" id="A0AAD7EX71"/>
<feature type="region of interest" description="Disordered" evidence="1">
    <location>
        <begin position="743"/>
        <end position="772"/>
    </location>
</feature>
<dbReference type="EMBL" id="JARIHO010000009">
    <property type="protein sequence ID" value="KAJ7355170.1"/>
    <property type="molecule type" value="Genomic_DNA"/>
</dbReference>
<dbReference type="Pfam" id="PF13352">
    <property type="entry name" value="DUF4100"/>
    <property type="match status" value="1"/>
</dbReference>
<feature type="region of interest" description="Disordered" evidence="1">
    <location>
        <begin position="395"/>
        <end position="491"/>
    </location>
</feature>
<feature type="compositionally biased region" description="Basic and acidic residues" evidence="1">
    <location>
        <begin position="199"/>
        <end position="215"/>
    </location>
</feature>
<feature type="compositionally biased region" description="Basic and acidic residues" evidence="1">
    <location>
        <begin position="402"/>
        <end position="415"/>
    </location>
</feature>
<feature type="region of interest" description="Disordered" evidence="1">
    <location>
        <begin position="199"/>
        <end position="233"/>
    </location>
</feature>
<reference evidence="3" key="1">
    <citation type="submission" date="2023-03" db="EMBL/GenBank/DDBJ databases">
        <title>Massive genome expansion in bonnet fungi (Mycena s.s.) driven by repeated elements and novel gene families across ecological guilds.</title>
        <authorList>
            <consortium name="Lawrence Berkeley National Laboratory"/>
            <person name="Harder C.B."/>
            <person name="Miyauchi S."/>
            <person name="Viragh M."/>
            <person name="Kuo A."/>
            <person name="Thoen E."/>
            <person name="Andreopoulos B."/>
            <person name="Lu D."/>
            <person name="Skrede I."/>
            <person name="Drula E."/>
            <person name="Henrissat B."/>
            <person name="Morin E."/>
            <person name="Kohler A."/>
            <person name="Barry K."/>
            <person name="LaButti K."/>
            <person name="Morin E."/>
            <person name="Salamov A."/>
            <person name="Lipzen A."/>
            <person name="Mereny Z."/>
            <person name="Hegedus B."/>
            <person name="Baldrian P."/>
            <person name="Stursova M."/>
            <person name="Weitz H."/>
            <person name="Taylor A."/>
            <person name="Grigoriev I.V."/>
            <person name="Nagy L.G."/>
            <person name="Martin F."/>
            <person name="Kauserud H."/>
        </authorList>
    </citation>
    <scope>NUCLEOTIDE SEQUENCE</scope>
    <source>
        <strain evidence="3">CBHHK002</strain>
    </source>
</reference>
<organism evidence="3 4">
    <name type="scientific">Mycena albidolilacea</name>
    <dbReference type="NCBI Taxonomy" id="1033008"/>
    <lineage>
        <taxon>Eukaryota</taxon>
        <taxon>Fungi</taxon>
        <taxon>Dikarya</taxon>
        <taxon>Basidiomycota</taxon>
        <taxon>Agaricomycotina</taxon>
        <taxon>Agaricomycetes</taxon>
        <taxon>Agaricomycetidae</taxon>
        <taxon>Agaricales</taxon>
        <taxon>Marasmiineae</taxon>
        <taxon>Mycenaceae</taxon>
        <taxon>Mycena</taxon>
    </lineage>
</organism>
<feature type="domain" description="DUF4100" evidence="2">
    <location>
        <begin position="326"/>
        <end position="545"/>
    </location>
</feature>
<evidence type="ECO:0000256" key="1">
    <source>
        <dbReference type="SAM" id="MobiDB-lite"/>
    </source>
</evidence>